<feature type="transmembrane region" description="Helical" evidence="2">
    <location>
        <begin position="205"/>
        <end position="225"/>
    </location>
</feature>
<proteinExistence type="predicted"/>
<keyword evidence="2" id="KW-0472">Membrane</keyword>
<reference evidence="4 5" key="1">
    <citation type="submission" date="2024-04" db="EMBL/GenBank/DDBJ databases">
        <title>Phyllosticta paracitricarpa is synonymous to the EU quarantine fungus P. citricarpa based on phylogenomic analyses.</title>
        <authorList>
            <consortium name="Lawrence Berkeley National Laboratory"/>
            <person name="Van ingen-buijs V.A."/>
            <person name="Van westerhoven A.C."/>
            <person name="Haridas S."/>
            <person name="Skiadas P."/>
            <person name="Martin F."/>
            <person name="Groenewald J.Z."/>
            <person name="Crous P.W."/>
            <person name="Seidl M.F."/>
        </authorList>
    </citation>
    <scope>NUCLEOTIDE SEQUENCE [LARGE SCALE GENOMIC DNA]</scope>
    <source>
        <strain evidence="4 5">CPC 17464</strain>
    </source>
</reference>
<feature type="transmembrane region" description="Helical" evidence="2">
    <location>
        <begin position="257"/>
        <end position="275"/>
    </location>
</feature>
<dbReference type="EMBL" id="JBBPEH010000011">
    <property type="protein sequence ID" value="KAK7532375.1"/>
    <property type="molecule type" value="Genomic_DNA"/>
</dbReference>
<dbReference type="RefSeq" id="XP_066652043.1">
    <property type="nucleotide sequence ID" value="XM_066802353.1"/>
</dbReference>
<evidence type="ECO:0000313" key="4">
    <source>
        <dbReference type="EMBL" id="KAK7532375.1"/>
    </source>
</evidence>
<dbReference type="GeneID" id="92035259"/>
<feature type="transmembrane region" description="Helical" evidence="2">
    <location>
        <begin position="231"/>
        <end position="250"/>
    </location>
</feature>
<keyword evidence="5" id="KW-1185">Reference proteome</keyword>
<evidence type="ECO:0000259" key="3">
    <source>
        <dbReference type="Pfam" id="PF20237"/>
    </source>
</evidence>
<dbReference type="PANTHER" id="PTHR34502">
    <property type="entry name" value="DUF6594 DOMAIN-CONTAINING PROTEIN-RELATED"/>
    <property type="match status" value="1"/>
</dbReference>
<keyword evidence="2" id="KW-1133">Transmembrane helix</keyword>
<dbReference type="Proteomes" id="UP001360953">
    <property type="component" value="Unassembled WGS sequence"/>
</dbReference>
<sequence>MSRVPEMAMFRRFGTLNLQNILYLQAEILELEETLQNLQIRESQGSEEQKKYAKNWWYLRHANKRGGTGEQWNLVEIIRTKLYEYSYQNQTLTRVPDQALIQQHYIMQLPKPTTRDTIEVQKLLESEEMGPLALDGDDSQIWGFLDRTKPPFHDLVAMLPRHNGDPFSNWVTANAHKLINMRPFRLTVGGLQGYKDETLMKWTNVFVNVLASLFPVASIVILYQVKHIGARFGVIAGFSVLLSFCLSAFTTAKQSEVFAVAAAFAAVQVVFVSIGNNCDCD</sequence>
<accession>A0ABR1LAY7</accession>
<organism evidence="4 5">
    <name type="scientific">Phyllosticta citribraziliensis</name>
    <dbReference type="NCBI Taxonomy" id="989973"/>
    <lineage>
        <taxon>Eukaryota</taxon>
        <taxon>Fungi</taxon>
        <taxon>Dikarya</taxon>
        <taxon>Ascomycota</taxon>
        <taxon>Pezizomycotina</taxon>
        <taxon>Dothideomycetes</taxon>
        <taxon>Dothideomycetes incertae sedis</taxon>
        <taxon>Botryosphaeriales</taxon>
        <taxon>Phyllostictaceae</taxon>
        <taxon>Phyllosticta</taxon>
    </lineage>
</organism>
<feature type="coiled-coil region" evidence="1">
    <location>
        <begin position="21"/>
        <end position="48"/>
    </location>
</feature>
<gene>
    <name evidence="4" type="ORF">J3D65DRAFT_647771</name>
</gene>
<dbReference type="InterPro" id="IPR046529">
    <property type="entry name" value="DUF6594"/>
</dbReference>
<dbReference type="PANTHER" id="PTHR34502:SF5">
    <property type="entry name" value="DUF6594 DOMAIN-CONTAINING PROTEIN"/>
    <property type="match status" value="1"/>
</dbReference>
<evidence type="ECO:0000313" key="5">
    <source>
        <dbReference type="Proteomes" id="UP001360953"/>
    </source>
</evidence>
<keyword evidence="2" id="KW-0812">Transmembrane</keyword>
<feature type="domain" description="DUF6594" evidence="3">
    <location>
        <begin position="1"/>
        <end position="269"/>
    </location>
</feature>
<dbReference type="Pfam" id="PF20237">
    <property type="entry name" value="DUF6594"/>
    <property type="match status" value="1"/>
</dbReference>
<evidence type="ECO:0000256" key="1">
    <source>
        <dbReference type="SAM" id="Coils"/>
    </source>
</evidence>
<evidence type="ECO:0000256" key="2">
    <source>
        <dbReference type="SAM" id="Phobius"/>
    </source>
</evidence>
<keyword evidence="1" id="KW-0175">Coiled coil</keyword>
<comment type="caution">
    <text evidence="4">The sequence shown here is derived from an EMBL/GenBank/DDBJ whole genome shotgun (WGS) entry which is preliminary data.</text>
</comment>
<name>A0ABR1LAY7_9PEZI</name>
<protein>
    <recommendedName>
        <fullName evidence="3">DUF6594 domain-containing protein</fullName>
    </recommendedName>
</protein>